<dbReference type="EMBL" id="BSNT01000019">
    <property type="protein sequence ID" value="GLQ59198.1"/>
    <property type="molecule type" value="Genomic_DNA"/>
</dbReference>
<dbReference type="Proteomes" id="UP001156613">
    <property type="component" value="Unassembled WGS sequence"/>
</dbReference>
<gene>
    <name evidence="1" type="ORF">GCM10010937_10010</name>
</gene>
<organism evidence="1 2">
    <name type="scientific">Gluconobacter japonicus</name>
    <dbReference type="NCBI Taxonomy" id="376620"/>
    <lineage>
        <taxon>Bacteria</taxon>
        <taxon>Pseudomonadati</taxon>
        <taxon>Pseudomonadota</taxon>
        <taxon>Alphaproteobacteria</taxon>
        <taxon>Acetobacterales</taxon>
        <taxon>Acetobacteraceae</taxon>
        <taxon>Gluconobacter</taxon>
    </lineage>
</organism>
<proteinExistence type="predicted"/>
<protein>
    <submittedName>
        <fullName evidence="1">Uncharacterized protein</fullName>
    </submittedName>
</protein>
<reference evidence="2" key="1">
    <citation type="journal article" date="2019" name="Int. J. Syst. Evol. Microbiol.">
        <title>The Global Catalogue of Microorganisms (GCM) 10K type strain sequencing project: providing services to taxonomists for standard genome sequencing and annotation.</title>
        <authorList>
            <consortium name="The Broad Institute Genomics Platform"/>
            <consortium name="The Broad Institute Genome Sequencing Center for Infectious Disease"/>
            <person name="Wu L."/>
            <person name="Ma J."/>
        </authorList>
    </citation>
    <scope>NUCLEOTIDE SEQUENCE [LARGE SCALE GENOMIC DNA]</scope>
    <source>
        <strain evidence="2">NBRC 3271</strain>
    </source>
</reference>
<name>A0ABQ5WHM5_GLUJA</name>
<keyword evidence="2" id="KW-1185">Reference proteome</keyword>
<evidence type="ECO:0000313" key="2">
    <source>
        <dbReference type="Proteomes" id="UP001156613"/>
    </source>
</evidence>
<comment type="caution">
    <text evidence="1">The sequence shown here is derived from an EMBL/GenBank/DDBJ whole genome shotgun (WGS) entry which is preliminary data.</text>
</comment>
<accession>A0ABQ5WHM5</accession>
<sequence>MKAVAPSGSLLPSVIQKQFFQSGIKAFESRRAGEWLIRATSLAEVSQNGFWRFLELAPHPFQNTGGNTVWKVVGSREAGKSVEKDKTFAPRKILTQQGKAAC</sequence>
<evidence type="ECO:0000313" key="1">
    <source>
        <dbReference type="EMBL" id="GLQ59198.1"/>
    </source>
</evidence>